<keyword evidence="1 3" id="KW-1015">Disulfide bond</keyword>
<feature type="disulfide bond" evidence="2">
    <location>
        <begin position="42"/>
        <end position="69"/>
    </location>
</feature>
<dbReference type="PROSITE" id="PS50068">
    <property type="entry name" value="LDLRA_2"/>
    <property type="match status" value="1"/>
</dbReference>
<dbReference type="InterPro" id="IPR000859">
    <property type="entry name" value="CUB_dom"/>
</dbReference>
<dbReference type="CDD" id="cd00041">
    <property type="entry name" value="CUB"/>
    <property type="match status" value="1"/>
</dbReference>
<dbReference type="AlphaFoldDB" id="A0A131Z3M2"/>
<evidence type="ECO:0000256" key="3">
    <source>
        <dbReference type="PROSITE-ProRule" id="PRU00124"/>
    </source>
</evidence>
<dbReference type="Pfam" id="PF00057">
    <property type="entry name" value="Ldl_recept_a"/>
    <property type="match status" value="1"/>
</dbReference>
<evidence type="ECO:0000256" key="4">
    <source>
        <dbReference type="SAM" id="SignalP"/>
    </source>
</evidence>
<dbReference type="SUPFAM" id="SSF49854">
    <property type="entry name" value="Spermadhesin, CUB domain"/>
    <property type="match status" value="1"/>
</dbReference>
<dbReference type="Gene3D" id="4.10.400.10">
    <property type="entry name" value="Low-density Lipoprotein Receptor"/>
    <property type="match status" value="1"/>
</dbReference>
<evidence type="ECO:0000256" key="1">
    <source>
        <dbReference type="ARBA" id="ARBA00023157"/>
    </source>
</evidence>
<name>A0A131Z3M2_RHIAP</name>
<dbReference type="SUPFAM" id="SSF57424">
    <property type="entry name" value="LDL receptor-like module"/>
    <property type="match status" value="1"/>
</dbReference>
<dbReference type="InterPro" id="IPR023415">
    <property type="entry name" value="LDLR_class-A_CS"/>
</dbReference>
<dbReference type="CDD" id="cd00112">
    <property type="entry name" value="LDLa"/>
    <property type="match status" value="1"/>
</dbReference>
<keyword evidence="4" id="KW-0732">Signal</keyword>
<dbReference type="SMART" id="SM00192">
    <property type="entry name" value="LDLa"/>
    <property type="match status" value="1"/>
</dbReference>
<evidence type="ECO:0000256" key="2">
    <source>
        <dbReference type="PROSITE-ProRule" id="PRU00059"/>
    </source>
</evidence>
<dbReference type="InterPro" id="IPR002172">
    <property type="entry name" value="LDrepeatLR_classA_rpt"/>
</dbReference>
<reference evidence="6" key="1">
    <citation type="journal article" date="2016" name="Ticks Tick Borne Dis.">
        <title>De novo assembly and annotation of the salivary gland transcriptome of Rhipicephalus appendiculatus male and female ticks during blood feeding.</title>
        <authorList>
            <person name="de Castro M.H."/>
            <person name="de Klerk D."/>
            <person name="Pienaar R."/>
            <person name="Latif A.A."/>
            <person name="Rees D.J."/>
            <person name="Mans B.J."/>
        </authorList>
    </citation>
    <scope>NUCLEOTIDE SEQUENCE</scope>
    <source>
        <tissue evidence="6">Salivary glands</tissue>
    </source>
</reference>
<feature type="disulfide bond" evidence="3">
    <location>
        <begin position="173"/>
        <end position="191"/>
    </location>
</feature>
<evidence type="ECO:0000259" key="5">
    <source>
        <dbReference type="PROSITE" id="PS01180"/>
    </source>
</evidence>
<evidence type="ECO:0000313" key="6">
    <source>
        <dbReference type="EMBL" id="JAP85994.1"/>
    </source>
</evidence>
<accession>A0A131Z3M2</accession>
<feature type="signal peptide" evidence="4">
    <location>
        <begin position="1"/>
        <end position="30"/>
    </location>
</feature>
<dbReference type="InterPro" id="IPR035914">
    <property type="entry name" value="Sperma_CUB_dom_sf"/>
</dbReference>
<dbReference type="Gene3D" id="2.60.120.290">
    <property type="entry name" value="Spermadhesin, CUB domain"/>
    <property type="match status" value="1"/>
</dbReference>
<dbReference type="InterPro" id="IPR036055">
    <property type="entry name" value="LDL_receptor-like_sf"/>
</dbReference>
<proteinExistence type="predicted"/>
<sequence length="205" mass="22724">MARVQRSLWSLVLLQIWLVTLFASRHGIFADVNKSFNVSSLCFPGRHPSLYRIIDGAVLTSEGEINLDCVVTFQTDSILKRFMLRFERLSLDCHDHLAIFDGAHAIGRSKANLSCGSSPSDVGDISTQGNFLTLRYNTDNESPQGSGFKLVITAYRNRFTDDMPDLTCRDFQCNNTLCISSNLTCDGVNHCGDNSDETSHASCTN</sequence>
<feature type="chain" id="PRO_5007286563" description="CUB domain-containing protein" evidence="4">
    <location>
        <begin position="31"/>
        <end position="205"/>
    </location>
</feature>
<dbReference type="InterPro" id="IPR042333">
    <property type="entry name" value="LRAD2/Mig-13-like"/>
</dbReference>
<dbReference type="PROSITE" id="PS01209">
    <property type="entry name" value="LDLRA_1"/>
    <property type="match status" value="1"/>
</dbReference>
<organism evidence="6">
    <name type="scientific">Rhipicephalus appendiculatus</name>
    <name type="common">Brown ear tick</name>
    <dbReference type="NCBI Taxonomy" id="34631"/>
    <lineage>
        <taxon>Eukaryota</taxon>
        <taxon>Metazoa</taxon>
        <taxon>Ecdysozoa</taxon>
        <taxon>Arthropoda</taxon>
        <taxon>Chelicerata</taxon>
        <taxon>Arachnida</taxon>
        <taxon>Acari</taxon>
        <taxon>Parasitiformes</taxon>
        <taxon>Ixodida</taxon>
        <taxon>Ixodoidea</taxon>
        <taxon>Ixodidae</taxon>
        <taxon>Rhipicephalinae</taxon>
        <taxon>Rhipicephalus</taxon>
        <taxon>Rhipicephalus</taxon>
    </lineage>
</organism>
<dbReference type="PANTHER" id="PTHR24652:SF69">
    <property type="entry name" value="CUB DOMAIN-CONTAINING PROTEIN"/>
    <property type="match status" value="1"/>
</dbReference>
<comment type="caution">
    <text evidence="3">Lacks conserved residue(s) required for the propagation of feature annotation.</text>
</comment>
<dbReference type="PANTHER" id="PTHR24652">
    <property type="entry name" value="LOW-DENSITY LIPOPROTEIN RECEPTOR CLASS A DOMAIN-CONTAINING PROTEIN 2"/>
    <property type="match status" value="1"/>
</dbReference>
<feature type="domain" description="CUB" evidence="5">
    <location>
        <begin position="42"/>
        <end position="155"/>
    </location>
</feature>
<dbReference type="EMBL" id="GEDV01002563">
    <property type="protein sequence ID" value="JAP85994.1"/>
    <property type="molecule type" value="Transcribed_RNA"/>
</dbReference>
<dbReference type="PROSITE" id="PS01180">
    <property type="entry name" value="CUB"/>
    <property type="match status" value="1"/>
</dbReference>
<protein>
    <recommendedName>
        <fullName evidence="5">CUB domain-containing protein</fullName>
    </recommendedName>
</protein>